<keyword evidence="2" id="KW-1185">Reference proteome</keyword>
<sequence length="11" mass="1152">MTAEVTSDVSL</sequence>
<proteinExistence type="predicted"/>
<reference evidence="1 2" key="1">
    <citation type="submission" date="2019-01" db="EMBL/GenBank/DDBJ databases">
        <authorList>
            <person name="Sayadi A."/>
        </authorList>
    </citation>
    <scope>NUCLEOTIDE SEQUENCE [LARGE SCALE GENOMIC DNA]</scope>
</reference>
<organism evidence="1 2">
    <name type="scientific">Callosobruchus maculatus</name>
    <name type="common">Southern cowpea weevil</name>
    <name type="synonym">Pulse bruchid</name>
    <dbReference type="NCBI Taxonomy" id="64391"/>
    <lineage>
        <taxon>Eukaryota</taxon>
        <taxon>Metazoa</taxon>
        <taxon>Ecdysozoa</taxon>
        <taxon>Arthropoda</taxon>
        <taxon>Hexapoda</taxon>
        <taxon>Insecta</taxon>
        <taxon>Pterygota</taxon>
        <taxon>Neoptera</taxon>
        <taxon>Endopterygota</taxon>
        <taxon>Coleoptera</taxon>
        <taxon>Polyphaga</taxon>
        <taxon>Cucujiformia</taxon>
        <taxon>Chrysomeloidea</taxon>
        <taxon>Chrysomelidae</taxon>
        <taxon>Bruchinae</taxon>
        <taxon>Bruchini</taxon>
        <taxon>Callosobruchus</taxon>
    </lineage>
</organism>
<evidence type="ECO:0000313" key="2">
    <source>
        <dbReference type="Proteomes" id="UP000410492"/>
    </source>
</evidence>
<dbReference type="EMBL" id="CAACVG010002589">
    <property type="protein sequence ID" value="VEN36649.1"/>
    <property type="molecule type" value="Genomic_DNA"/>
</dbReference>
<evidence type="ECO:0000313" key="1">
    <source>
        <dbReference type="EMBL" id="VEN36649.1"/>
    </source>
</evidence>
<gene>
    <name evidence="1" type="ORF">CALMAC_LOCUS2187</name>
</gene>
<accession>A0A653BM68</accession>
<dbReference type="Proteomes" id="UP000410492">
    <property type="component" value="Unassembled WGS sequence"/>
</dbReference>
<name>A0A653BM68_CALMS</name>
<protein>
    <submittedName>
        <fullName evidence="1">Uncharacterized protein</fullName>
    </submittedName>
</protein>